<evidence type="ECO:0000259" key="1">
    <source>
        <dbReference type="PROSITE" id="PS51061"/>
    </source>
</evidence>
<accession>A0A1F6ACQ8</accession>
<dbReference type="PANTHER" id="PTHR35800">
    <property type="entry name" value="PROTEIN JAG"/>
    <property type="match status" value="1"/>
</dbReference>
<feature type="domain" description="R3H" evidence="1">
    <location>
        <begin position="98"/>
        <end position="164"/>
    </location>
</feature>
<dbReference type="Pfam" id="PF13083">
    <property type="entry name" value="KH_KhpA-B"/>
    <property type="match status" value="1"/>
</dbReference>
<dbReference type="STRING" id="1798384.A3D03_00275"/>
<evidence type="ECO:0000313" key="3">
    <source>
        <dbReference type="Proteomes" id="UP000177092"/>
    </source>
</evidence>
<dbReference type="InterPro" id="IPR036867">
    <property type="entry name" value="R3H_dom_sf"/>
</dbReference>
<dbReference type="InterPro" id="IPR015946">
    <property type="entry name" value="KH_dom-like_a/b"/>
</dbReference>
<dbReference type="Gene3D" id="3.30.300.20">
    <property type="match status" value="1"/>
</dbReference>
<dbReference type="SMART" id="SM00393">
    <property type="entry name" value="R3H"/>
    <property type="match status" value="1"/>
</dbReference>
<dbReference type="CDD" id="cd02414">
    <property type="entry name" value="KH-II_Jag"/>
    <property type="match status" value="1"/>
</dbReference>
<dbReference type="Pfam" id="PF01424">
    <property type="entry name" value="R3H"/>
    <property type="match status" value="1"/>
</dbReference>
<dbReference type="AlphaFoldDB" id="A0A1F6ACQ8"/>
<dbReference type="InterPro" id="IPR001374">
    <property type="entry name" value="R3H_dom"/>
</dbReference>
<dbReference type="SUPFAM" id="SSF82708">
    <property type="entry name" value="R3H domain"/>
    <property type="match status" value="1"/>
</dbReference>
<protein>
    <recommendedName>
        <fullName evidence="1">R3H domain-containing protein</fullName>
    </recommendedName>
</protein>
<reference evidence="2 3" key="1">
    <citation type="journal article" date="2016" name="Nat. Commun.">
        <title>Thousands of microbial genomes shed light on interconnected biogeochemical processes in an aquifer system.</title>
        <authorList>
            <person name="Anantharaman K."/>
            <person name="Brown C.T."/>
            <person name="Hug L.A."/>
            <person name="Sharon I."/>
            <person name="Castelle C.J."/>
            <person name="Probst A.J."/>
            <person name="Thomas B.C."/>
            <person name="Singh A."/>
            <person name="Wilkins M.J."/>
            <person name="Karaoz U."/>
            <person name="Brodie E.L."/>
            <person name="Williams K.H."/>
            <person name="Hubbard S.S."/>
            <person name="Banfield J.F."/>
        </authorList>
    </citation>
    <scope>NUCLEOTIDE SEQUENCE [LARGE SCALE GENOMIC DNA]</scope>
</reference>
<sequence length="165" mass="18659">MVKAKKDKKIQDLIKETTEDILSKLSITSTLEVVEKKVEEGSDLAGDFLVNITTEETGLLIGRHGETINSLQLIIGVIIFNKTNKWHRIVLDVGGYRKSREESIKEMVERIALEVETTGQSVTLPDFTSYERRIAHMCLTDNKKVTSESIGEGRDRRLTIKLLTE</sequence>
<dbReference type="Proteomes" id="UP000177092">
    <property type="component" value="Unassembled WGS sequence"/>
</dbReference>
<organism evidence="2 3">
    <name type="scientific">Candidatus Gottesmanbacteria bacterium RIFCSPHIGHO2_02_FULL_40_13</name>
    <dbReference type="NCBI Taxonomy" id="1798384"/>
    <lineage>
        <taxon>Bacteria</taxon>
        <taxon>Candidatus Gottesmaniibacteriota</taxon>
    </lineage>
</organism>
<dbReference type="GO" id="GO:0003723">
    <property type="term" value="F:RNA binding"/>
    <property type="evidence" value="ECO:0007669"/>
    <property type="project" value="InterPro"/>
</dbReference>
<dbReference type="Gene3D" id="3.30.1370.50">
    <property type="entry name" value="R3H-like domain"/>
    <property type="match status" value="1"/>
</dbReference>
<dbReference type="InterPro" id="IPR034079">
    <property type="entry name" value="R3H_KhpB"/>
</dbReference>
<dbReference type="PANTHER" id="PTHR35800:SF1">
    <property type="entry name" value="RNA-BINDING PROTEIN KHPB"/>
    <property type="match status" value="1"/>
</dbReference>
<dbReference type="InterPro" id="IPR036612">
    <property type="entry name" value="KH_dom_type_1_sf"/>
</dbReference>
<gene>
    <name evidence="2" type="ORF">A3D03_00275</name>
</gene>
<name>A0A1F6ACQ8_9BACT</name>
<dbReference type="PROSITE" id="PS51061">
    <property type="entry name" value="R3H"/>
    <property type="match status" value="1"/>
</dbReference>
<dbReference type="InterPro" id="IPR039247">
    <property type="entry name" value="KhpB"/>
</dbReference>
<comment type="caution">
    <text evidence="2">The sequence shown here is derived from an EMBL/GenBank/DDBJ whole genome shotgun (WGS) entry which is preliminary data.</text>
</comment>
<dbReference type="CDD" id="cd02644">
    <property type="entry name" value="R3H_jag"/>
    <property type="match status" value="1"/>
</dbReference>
<dbReference type="SUPFAM" id="SSF54791">
    <property type="entry name" value="Eukaryotic type KH-domain (KH-domain type I)"/>
    <property type="match status" value="1"/>
</dbReference>
<evidence type="ECO:0000313" key="2">
    <source>
        <dbReference type="EMBL" id="OGG22560.1"/>
    </source>
</evidence>
<dbReference type="EMBL" id="MFJN01000001">
    <property type="protein sequence ID" value="OGG22560.1"/>
    <property type="molecule type" value="Genomic_DNA"/>
</dbReference>
<proteinExistence type="predicted"/>
<dbReference type="InterPro" id="IPR038008">
    <property type="entry name" value="Jag_KH"/>
</dbReference>